<gene>
    <name evidence="2" type="ORF">GKJPGBOP_04580</name>
</gene>
<dbReference type="AlphaFoldDB" id="A0A401W6H9"/>
<keyword evidence="1" id="KW-0732">Signal</keyword>
<protein>
    <submittedName>
        <fullName evidence="2">Uncharacterized protein</fullName>
    </submittedName>
</protein>
<accession>A0A401W6H9</accession>
<dbReference type="EMBL" id="BHZD01000001">
    <property type="protein sequence ID" value="GCD44865.1"/>
    <property type="molecule type" value="Genomic_DNA"/>
</dbReference>
<dbReference type="RefSeq" id="WP_125055606.1">
    <property type="nucleotide sequence ID" value="NZ_BHZD01000001.1"/>
</dbReference>
<evidence type="ECO:0000313" key="2">
    <source>
        <dbReference type="EMBL" id="GCD44865.1"/>
    </source>
</evidence>
<evidence type="ECO:0000313" key="3">
    <source>
        <dbReference type="Proteomes" id="UP000286746"/>
    </source>
</evidence>
<keyword evidence="3" id="KW-1185">Reference proteome</keyword>
<reference evidence="2 3" key="1">
    <citation type="submission" date="2018-11" db="EMBL/GenBank/DDBJ databases">
        <title>Whole genome sequence of Streptomyces paromomycinus NBRC 15454(T).</title>
        <authorList>
            <person name="Komaki H."/>
            <person name="Tamura T."/>
        </authorList>
    </citation>
    <scope>NUCLEOTIDE SEQUENCE [LARGE SCALE GENOMIC DNA]</scope>
    <source>
        <strain evidence="2 3">NBRC 15454</strain>
    </source>
</reference>
<dbReference type="Proteomes" id="UP000286746">
    <property type="component" value="Unassembled WGS sequence"/>
</dbReference>
<feature type="signal peptide" evidence="1">
    <location>
        <begin position="1"/>
        <end position="26"/>
    </location>
</feature>
<feature type="chain" id="PRO_5019278972" evidence="1">
    <location>
        <begin position="27"/>
        <end position="113"/>
    </location>
</feature>
<comment type="caution">
    <text evidence="2">The sequence shown here is derived from an EMBL/GenBank/DDBJ whole genome shotgun (WGS) entry which is preliminary data.</text>
</comment>
<evidence type="ECO:0000256" key="1">
    <source>
        <dbReference type="SAM" id="SignalP"/>
    </source>
</evidence>
<name>A0A401W6H9_STREY</name>
<sequence length="113" mass="11879">MRLRTSVAAAFGAAVLALTTPASAYAADGVFSYGFNTGNQLDQRAALFNPPGKQCITLKLPNGADFAYAALNRTNATVTLFADDDCSSDAFYVVPPGKAAPKKVLVRSVLFSR</sequence>
<organism evidence="2 3">
    <name type="scientific">Streptomyces paromomycinus</name>
    <name type="common">Streptomyces rimosus subsp. paromomycinus</name>
    <dbReference type="NCBI Taxonomy" id="92743"/>
    <lineage>
        <taxon>Bacteria</taxon>
        <taxon>Bacillati</taxon>
        <taxon>Actinomycetota</taxon>
        <taxon>Actinomycetes</taxon>
        <taxon>Kitasatosporales</taxon>
        <taxon>Streptomycetaceae</taxon>
        <taxon>Streptomyces</taxon>
    </lineage>
</organism>
<proteinExistence type="predicted"/>